<protein>
    <submittedName>
        <fullName evidence="7">Sigma-70 family RNA polymerase sigma factor</fullName>
    </submittedName>
</protein>
<keyword evidence="3" id="KW-0731">Sigma factor</keyword>
<dbReference type="GO" id="GO:0003677">
    <property type="term" value="F:DNA binding"/>
    <property type="evidence" value="ECO:0007669"/>
    <property type="project" value="UniProtKB-KW"/>
</dbReference>
<dbReference type="InterPro" id="IPR000792">
    <property type="entry name" value="Tscrpt_reg_LuxR_C"/>
</dbReference>
<evidence type="ECO:0000256" key="3">
    <source>
        <dbReference type="ARBA" id="ARBA00023082"/>
    </source>
</evidence>
<sequence length="179" mass="21162">MSAIIQSNKDFEVFFRENFSSVYAFMKRYTGDDELAADLAQETFIRVYERRDEIVSVDYGKAFLYTVARHLYWNHCKHQQAKEHYFAQLDENDVDDYDFLQEVTRQETMRILYTAIDRLSPQTRKVILLNLEGKTNPEVAEELSISVNTVKYLKKSAYEALRSLLSKNYFVVFMFLLGE</sequence>
<dbReference type="KEGG" id="buy:D8S85_08215"/>
<proteinExistence type="inferred from homology"/>
<dbReference type="Gene3D" id="1.10.1740.10">
    <property type="match status" value="1"/>
</dbReference>
<dbReference type="InterPro" id="IPR007627">
    <property type="entry name" value="RNA_pol_sigma70_r2"/>
</dbReference>
<comment type="similarity">
    <text evidence="1">Belongs to the sigma-70 factor family. ECF subfamily.</text>
</comment>
<reference evidence="7 8" key="1">
    <citation type="submission" date="2018-10" db="EMBL/GenBank/DDBJ databases">
        <title>Butyricimonas faecalis sp. nov., isolated from human faeces and emended description of the genus Butyricimonas.</title>
        <authorList>
            <person name="Le Roy T."/>
            <person name="Van der Smissen P."/>
            <person name="Paquot A."/>
            <person name="Delzenne N."/>
            <person name="Muccioli G."/>
            <person name="Collet J.-F."/>
            <person name="Cani P.D."/>
        </authorList>
    </citation>
    <scope>NUCLEOTIDE SEQUENCE [LARGE SCALE GENOMIC DNA]</scope>
    <source>
        <strain evidence="7 8">H184</strain>
    </source>
</reference>
<dbReference type="InterPro" id="IPR014284">
    <property type="entry name" value="RNA_pol_sigma-70_dom"/>
</dbReference>
<dbReference type="PRINTS" id="PR00038">
    <property type="entry name" value="HTHLUXR"/>
</dbReference>
<dbReference type="AlphaFoldDB" id="A0A3Q9IQK5"/>
<dbReference type="InterPro" id="IPR013325">
    <property type="entry name" value="RNA_pol_sigma_r2"/>
</dbReference>
<keyword evidence="8" id="KW-1185">Reference proteome</keyword>
<evidence type="ECO:0000256" key="2">
    <source>
        <dbReference type="ARBA" id="ARBA00023015"/>
    </source>
</evidence>
<evidence type="ECO:0000256" key="5">
    <source>
        <dbReference type="ARBA" id="ARBA00023163"/>
    </source>
</evidence>
<dbReference type="Proteomes" id="UP000270673">
    <property type="component" value="Chromosome"/>
</dbReference>
<keyword evidence="4" id="KW-0238">DNA-binding</keyword>
<dbReference type="Gene3D" id="1.10.10.10">
    <property type="entry name" value="Winged helix-like DNA-binding domain superfamily/Winged helix DNA-binding domain"/>
    <property type="match status" value="1"/>
</dbReference>
<dbReference type="SMART" id="SM00421">
    <property type="entry name" value="HTH_LUXR"/>
    <property type="match status" value="1"/>
</dbReference>
<dbReference type="OrthoDB" id="670026at2"/>
<evidence type="ECO:0000259" key="6">
    <source>
        <dbReference type="SMART" id="SM00421"/>
    </source>
</evidence>
<dbReference type="SUPFAM" id="SSF88946">
    <property type="entry name" value="Sigma2 domain of RNA polymerase sigma factors"/>
    <property type="match status" value="1"/>
</dbReference>
<name>A0A3Q9IQK5_9BACT</name>
<evidence type="ECO:0000313" key="8">
    <source>
        <dbReference type="Proteomes" id="UP000270673"/>
    </source>
</evidence>
<keyword evidence="5" id="KW-0804">Transcription</keyword>
<dbReference type="GO" id="GO:0016987">
    <property type="term" value="F:sigma factor activity"/>
    <property type="evidence" value="ECO:0007669"/>
    <property type="project" value="UniProtKB-KW"/>
</dbReference>
<dbReference type="Pfam" id="PF08281">
    <property type="entry name" value="Sigma70_r4_2"/>
    <property type="match status" value="1"/>
</dbReference>
<dbReference type="GO" id="GO:0006352">
    <property type="term" value="P:DNA-templated transcription initiation"/>
    <property type="evidence" value="ECO:0007669"/>
    <property type="project" value="InterPro"/>
</dbReference>
<dbReference type="InterPro" id="IPR013324">
    <property type="entry name" value="RNA_pol_sigma_r3/r4-like"/>
</dbReference>
<dbReference type="PANTHER" id="PTHR43133">
    <property type="entry name" value="RNA POLYMERASE ECF-TYPE SIGMA FACTO"/>
    <property type="match status" value="1"/>
</dbReference>
<keyword evidence="2" id="KW-0805">Transcription regulation</keyword>
<dbReference type="PANTHER" id="PTHR43133:SF8">
    <property type="entry name" value="RNA POLYMERASE SIGMA FACTOR HI_1459-RELATED"/>
    <property type="match status" value="1"/>
</dbReference>
<gene>
    <name evidence="7" type="ORF">D8S85_08215</name>
</gene>
<evidence type="ECO:0000313" key="7">
    <source>
        <dbReference type="EMBL" id="AZS29544.1"/>
    </source>
</evidence>
<feature type="domain" description="HTH luxR-type" evidence="6">
    <location>
        <begin position="116"/>
        <end position="174"/>
    </location>
</feature>
<dbReference type="Pfam" id="PF04542">
    <property type="entry name" value="Sigma70_r2"/>
    <property type="match status" value="1"/>
</dbReference>
<accession>A0A3Q9IQK5</accession>
<dbReference type="SUPFAM" id="SSF88659">
    <property type="entry name" value="Sigma3 and sigma4 domains of RNA polymerase sigma factors"/>
    <property type="match status" value="1"/>
</dbReference>
<dbReference type="InterPro" id="IPR013249">
    <property type="entry name" value="RNA_pol_sigma70_r4_t2"/>
</dbReference>
<organism evidence="7 8">
    <name type="scientific">Butyricimonas faecalis</name>
    <dbReference type="NCBI Taxonomy" id="2093856"/>
    <lineage>
        <taxon>Bacteria</taxon>
        <taxon>Pseudomonadati</taxon>
        <taxon>Bacteroidota</taxon>
        <taxon>Bacteroidia</taxon>
        <taxon>Bacteroidales</taxon>
        <taxon>Odoribacteraceae</taxon>
        <taxon>Butyricimonas</taxon>
    </lineage>
</organism>
<dbReference type="InterPro" id="IPR036388">
    <property type="entry name" value="WH-like_DNA-bd_sf"/>
</dbReference>
<evidence type="ECO:0000256" key="1">
    <source>
        <dbReference type="ARBA" id="ARBA00010641"/>
    </source>
</evidence>
<dbReference type="EMBL" id="CP032819">
    <property type="protein sequence ID" value="AZS29544.1"/>
    <property type="molecule type" value="Genomic_DNA"/>
</dbReference>
<dbReference type="RefSeq" id="WP_106480271.1">
    <property type="nucleotide sequence ID" value="NZ_CP032819.1"/>
</dbReference>
<dbReference type="InterPro" id="IPR039425">
    <property type="entry name" value="RNA_pol_sigma-70-like"/>
</dbReference>
<dbReference type="NCBIfam" id="TIGR02937">
    <property type="entry name" value="sigma70-ECF"/>
    <property type="match status" value="1"/>
</dbReference>
<evidence type="ECO:0000256" key="4">
    <source>
        <dbReference type="ARBA" id="ARBA00023125"/>
    </source>
</evidence>